<keyword evidence="3" id="KW-1185">Reference proteome</keyword>
<feature type="compositionally biased region" description="Polar residues" evidence="1">
    <location>
        <begin position="112"/>
        <end position="122"/>
    </location>
</feature>
<dbReference type="AlphaFoldDB" id="A0A9K3M3Z4"/>
<evidence type="ECO:0000256" key="1">
    <source>
        <dbReference type="SAM" id="MobiDB-lite"/>
    </source>
</evidence>
<comment type="caution">
    <text evidence="2">The sequence shown here is derived from an EMBL/GenBank/DDBJ whole genome shotgun (WGS) entry which is preliminary data.</text>
</comment>
<reference evidence="2" key="1">
    <citation type="journal article" date="2021" name="Sci. Rep.">
        <title>Diploid genomic architecture of Nitzschia inconspicua, an elite biomass production diatom.</title>
        <authorList>
            <person name="Oliver A."/>
            <person name="Podell S."/>
            <person name="Pinowska A."/>
            <person name="Traller J.C."/>
            <person name="Smith S.R."/>
            <person name="McClure R."/>
            <person name="Beliaev A."/>
            <person name="Bohutskyi P."/>
            <person name="Hill E.A."/>
            <person name="Rabines A."/>
            <person name="Zheng H."/>
            <person name="Allen L.Z."/>
            <person name="Kuo A."/>
            <person name="Grigoriev I.V."/>
            <person name="Allen A.E."/>
            <person name="Hazlebeck D."/>
            <person name="Allen E.E."/>
        </authorList>
    </citation>
    <scope>NUCLEOTIDE SEQUENCE</scope>
    <source>
        <strain evidence="2">Hildebrandi</strain>
    </source>
</reference>
<feature type="region of interest" description="Disordered" evidence="1">
    <location>
        <begin position="103"/>
        <end position="162"/>
    </location>
</feature>
<sequence>MMTSKSVPQQDNEVVTSHSLVTTSTLQKTKQAIADITDKLEPVLKKLKTNDFGDDTPQAQATVALSIGMMRYMGARLQGLDQGRSKDDPLRQELNKMKAVLAEMKRRRGSVKNDTQMSSIPTDNGYRTRPSLEGAAAAPSTEKQAQIPKLKKRKSSDDTDGT</sequence>
<organism evidence="2 3">
    <name type="scientific">Nitzschia inconspicua</name>
    <dbReference type="NCBI Taxonomy" id="303405"/>
    <lineage>
        <taxon>Eukaryota</taxon>
        <taxon>Sar</taxon>
        <taxon>Stramenopiles</taxon>
        <taxon>Ochrophyta</taxon>
        <taxon>Bacillariophyta</taxon>
        <taxon>Bacillariophyceae</taxon>
        <taxon>Bacillariophycidae</taxon>
        <taxon>Bacillariales</taxon>
        <taxon>Bacillariaceae</taxon>
        <taxon>Nitzschia</taxon>
    </lineage>
</organism>
<proteinExistence type="predicted"/>
<evidence type="ECO:0000313" key="2">
    <source>
        <dbReference type="EMBL" id="KAG7373402.1"/>
    </source>
</evidence>
<dbReference type="Proteomes" id="UP000693970">
    <property type="component" value="Unassembled WGS sequence"/>
</dbReference>
<protein>
    <submittedName>
        <fullName evidence="2">Uncharacterized protein</fullName>
    </submittedName>
</protein>
<dbReference type="OrthoDB" id="10564653at2759"/>
<dbReference type="EMBL" id="JAGRRH010000002">
    <property type="protein sequence ID" value="KAG7373402.1"/>
    <property type="molecule type" value="Genomic_DNA"/>
</dbReference>
<reference evidence="2" key="2">
    <citation type="submission" date="2021-04" db="EMBL/GenBank/DDBJ databases">
        <authorList>
            <person name="Podell S."/>
        </authorList>
    </citation>
    <scope>NUCLEOTIDE SEQUENCE</scope>
    <source>
        <strain evidence="2">Hildebrandi</strain>
    </source>
</reference>
<gene>
    <name evidence="2" type="ORF">IV203_034126</name>
</gene>
<name>A0A9K3M3Z4_9STRA</name>
<evidence type="ECO:0000313" key="3">
    <source>
        <dbReference type="Proteomes" id="UP000693970"/>
    </source>
</evidence>
<accession>A0A9K3M3Z4</accession>